<dbReference type="EMBL" id="KV426167">
    <property type="protein sequence ID" value="KZV86071.1"/>
    <property type="molecule type" value="Genomic_DNA"/>
</dbReference>
<reference evidence="1 2" key="1">
    <citation type="journal article" date="2016" name="Mol. Biol. Evol.">
        <title>Comparative Genomics of Early-Diverging Mushroom-Forming Fungi Provides Insights into the Origins of Lignocellulose Decay Capabilities.</title>
        <authorList>
            <person name="Nagy L.G."/>
            <person name="Riley R."/>
            <person name="Tritt A."/>
            <person name="Adam C."/>
            <person name="Daum C."/>
            <person name="Floudas D."/>
            <person name="Sun H."/>
            <person name="Yadav J.S."/>
            <person name="Pangilinan J."/>
            <person name="Larsson K.H."/>
            <person name="Matsuura K."/>
            <person name="Barry K."/>
            <person name="Labutti K."/>
            <person name="Kuo R."/>
            <person name="Ohm R.A."/>
            <person name="Bhattacharya S.S."/>
            <person name="Shirouzu T."/>
            <person name="Yoshinaga Y."/>
            <person name="Martin F.M."/>
            <person name="Grigoriev I.V."/>
            <person name="Hibbett D.S."/>
        </authorList>
    </citation>
    <scope>NUCLEOTIDE SEQUENCE [LARGE SCALE GENOMIC DNA]</scope>
    <source>
        <strain evidence="1 2">HHB12029</strain>
    </source>
</reference>
<protein>
    <submittedName>
        <fullName evidence="1">Uncharacterized protein</fullName>
    </submittedName>
</protein>
<dbReference type="Proteomes" id="UP000077266">
    <property type="component" value="Unassembled WGS sequence"/>
</dbReference>
<evidence type="ECO:0000313" key="1">
    <source>
        <dbReference type="EMBL" id="KZV86071.1"/>
    </source>
</evidence>
<feature type="non-terminal residue" evidence="1">
    <location>
        <position position="1"/>
    </location>
</feature>
<organism evidence="1 2">
    <name type="scientific">Exidia glandulosa HHB12029</name>
    <dbReference type="NCBI Taxonomy" id="1314781"/>
    <lineage>
        <taxon>Eukaryota</taxon>
        <taxon>Fungi</taxon>
        <taxon>Dikarya</taxon>
        <taxon>Basidiomycota</taxon>
        <taxon>Agaricomycotina</taxon>
        <taxon>Agaricomycetes</taxon>
        <taxon>Auriculariales</taxon>
        <taxon>Exidiaceae</taxon>
        <taxon>Exidia</taxon>
    </lineage>
</organism>
<keyword evidence="2" id="KW-1185">Reference proteome</keyword>
<dbReference type="InParanoid" id="A0A165E4W8"/>
<evidence type="ECO:0000313" key="2">
    <source>
        <dbReference type="Proteomes" id="UP000077266"/>
    </source>
</evidence>
<sequence>DLYRSGSVTSPEFDAVRSVDIPIVGGMVIPGVWLGLRAVKDHGSHWLIQLEMPMLLQAFVGKLQELTSQAVRGTGPPDSSEELQLDFALDSQLDKDGMLVYHCALATVVHQRLAVKNWNDNDYAYIAVLARGLRRGDLALSSLIWDADSGQHWTKKMAMAAQAVHVYIEYDFARAAGNEDDEMDACNDNSYLRSILGLRGPLSILAAVSSPG</sequence>
<dbReference type="OrthoDB" id="2800305at2759"/>
<accession>A0A165E4W8</accession>
<name>A0A165E4W8_EXIGL</name>
<dbReference type="AlphaFoldDB" id="A0A165E4W8"/>
<proteinExistence type="predicted"/>
<gene>
    <name evidence="1" type="ORF">EXIGLDRAFT_622331</name>
</gene>